<dbReference type="EMBL" id="CP099429">
    <property type="protein sequence ID" value="USW59200.1"/>
    <property type="molecule type" value="Genomic_DNA"/>
</dbReference>
<dbReference type="AlphaFoldDB" id="A0A9Q9B6L7"/>
<feature type="active site" description="Proton donor" evidence="6">
    <location>
        <position position="321"/>
    </location>
</feature>
<dbReference type="EC" id="3.4.19.12" evidence="7"/>
<protein>
    <recommendedName>
        <fullName evidence="7">Ubiquitin carboxyl-terminal hydrolase</fullName>
        <ecNumber evidence="7">3.4.19.12</ecNumber>
    </recommendedName>
</protein>
<keyword evidence="4 6" id="KW-0378">Hydrolase</keyword>
<evidence type="ECO:0000256" key="8">
    <source>
        <dbReference type="SAM" id="MobiDB-lite"/>
    </source>
</evidence>
<dbReference type="OrthoDB" id="1924260at2759"/>
<keyword evidence="5 6" id="KW-0788">Thiol protease</keyword>
<comment type="similarity">
    <text evidence="6 7">Belongs to the peptidase C12 family.</text>
</comment>
<name>A0A9Q9B6L7_9PEZI</name>
<dbReference type="GO" id="GO:0016579">
    <property type="term" value="P:protein deubiquitination"/>
    <property type="evidence" value="ECO:0007669"/>
    <property type="project" value="TreeGrafter"/>
</dbReference>
<keyword evidence="11" id="KW-1185">Reference proteome</keyword>
<dbReference type="PROSITE" id="PS52048">
    <property type="entry name" value="UCH_DOMAIN"/>
    <property type="match status" value="1"/>
</dbReference>
<evidence type="ECO:0000256" key="3">
    <source>
        <dbReference type="ARBA" id="ARBA00022786"/>
    </source>
</evidence>
<reference evidence="10" key="1">
    <citation type="submission" date="2022-06" db="EMBL/GenBank/DDBJ databases">
        <title>Complete genome sequences of two strains of the flax pathogen Septoria linicola.</title>
        <authorList>
            <person name="Lapalu N."/>
            <person name="Simon A."/>
            <person name="Demenou B."/>
            <person name="Paumier D."/>
            <person name="Guillot M.-P."/>
            <person name="Gout L."/>
            <person name="Valade R."/>
        </authorList>
    </citation>
    <scope>NUCLEOTIDE SEQUENCE</scope>
    <source>
        <strain evidence="10">SE15195</strain>
    </source>
</reference>
<evidence type="ECO:0000256" key="7">
    <source>
        <dbReference type="RuleBase" id="RU361215"/>
    </source>
</evidence>
<dbReference type="Pfam" id="PF01088">
    <property type="entry name" value="Peptidase_C12"/>
    <property type="match status" value="1"/>
</dbReference>
<dbReference type="Gene3D" id="3.40.532.10">
    <property type="entry name" value="Peptidase C12, ubiquitin carboxyl-terminal hydrolase"/>
    <property type="match status" value="1"/>
</dbReference>
<sequence length="533" mass="59618">MPPKRGQKRKSNTAVNGNSSNGNTAVLAPPDRETWQGWVEMESEPAFFNVMLKEMGVRGVKVQEVLSIDEDMLAMLPQPVHALIFLFRYRTQDEQDQYTGTQQDHIWFANQVPDFACATIATLNIVNNIPGLQMGKELRDFRDFTNDMDPVTRGEMIDDFAFVRRIHNSFARENDLLTADLHAQEKIGKAKKKAATAKAQATKAAKKAEREAKEEALNGPSRASQRSSVRRGSKTPSTTASTPVSKAVHSADASPQPEQDGDFKLSGKGKPRARLNLKGPRKPEASEEDGAQPRRSGRARKVPNRDVYVSEAEESPQEGFHFVAYMPIDDHVWKMDGLDYHPHDMGTFGLGGNGADGGTGNWMHVVAPALQNRMSAAELEGEISFTLLAVVHDPIVDDRKSLFENIKALQAIDKRLDALYDDWRSLDGAETSKETLLGPSDPYDIFNIDLDETELPASVQAKTSSEEDFMTLIEYRKPFLTKQAQIRSSIRSAKMMDDDDEEKARHRRHDYGTFVRKWMTALAEQEILGDLLK</sequence>
<evidence type="ECO:0000256" key="2">
    <source>
        <dbReference type="ARBA" id="ARBA00022670"/>
    </source>
</evidence>
<feature type="site" description="Transition state stabilizer" evidence="6">
    <location>
        <position position="111"/>
    </location>
</feature>
<feature type="domain" description="UCH catalytic" evidence="9">
    <location>
        <begin position="37"/>
        <end position="392"/>
    </location>
</feature>
<feature type="region of interest" description="Disordered" evidence="8">
    <location>
        <begin position="192"/>
        <end position="313"/>
    </location>
</feature>
<evidence type="ECO:0000256" key="1">
    <source>
        <dbReference type="ARBA" id="ARBA00000707"/>
    </source>
</evidence>
<dbReference type="GO" id="GO:0006511">
    <property type="term" value="P:ubiquitin-dependent protein catabolic process"/>
    <property type="evidence" value="ECO:0007669"/>
    <property type="project" value="UniProtKB-UniRule"/>
</dbReference>
<gene>
    <name evidence="10" type="ORF">Slin15195_G125190</name>
</gene>
<feature type="region of interest" description="Disordered" evidence="8">
    <location>
        <begin position="1"/>
        <end position="30"/>
    </location>
</feature>
<proteinExistence type="inferred from homology"/>
<comment type="catalytic activity">
    <reaction evidence="1 6 7">
        <text>Thiol-dependent hydrolysis of ester, thioester, amide, peptide and isopeptide bonds formed by the C-terminal Gly of ubiquitin (a 76-residue protein attached to proteins as an intracellular targeting signal).</text>
        <dbReference type="EC" id="3.4.19.12"/>
    </reaction>
</comment>
<dbReference type="SUPFAM" id="SSF54001">
    <property type="entry name" value="Cysteine proteinases"/>
    <property type="match status" value="2"/>
</dbReference>
<feature type="compositionally biased region" description="Polar residues" evidence="8">
    <location>
        <begin position="12"/>
        <end position="24"/>
    </location>
</feature>
<dbReference type="GO" id="GO:0004843">
    <property type="term" value="F:cysteine-type deubiquitinase activity"/>
    <property type="evidence" value="ECO:0007669"/>
    <property type="project" value="UniProtKB-UniRule"/>
</dbReference>
<evidence type="ECO:0000256" key="5">
    <source>
        <dbReference type="ARBA" id="ARBA00022807"/>
    </source>
</evidence>
<evidence type="ECO:0000313" key="10">
    <source>
        <dbReference type="EMBL" id="USW59200.1"/>
    </source>
</evidence>
<accession>A0A9Q9B6L7</accession>
<dbReference type="Proteomes" id="UP001056384">
    <property type="component" value="Chromosome 12"/>
</dbReference>
<organism evidence="10 11">
    <name type="scientific">Septoria linicola</name>
    <dbReference type="NCBI Taxonomy" id="215465"/>
    <lineage>
        <taxon>Eukaryota</taxon>
        <taxon>Fungi</taxon>
        <taxon>Dikarya</taxon>
        <taxon>Ascomycota</taxon>
        <taxon>Pezizomycotina</taxon>
        <taxon>Dothideomycetes</taxon>
        <taxon>Dothideomycetidae</taxon>
        <taxon>Mycosphaerellales</taxon>
        <taxon>Mycosphaerellaceae</taxon>
        <taxon>Septoria</taxon>
    </lineage>
</organism>
<dbReference type="InterPro" id="IPR036959">
    <property type="entry name" value="Peptidase_C12_UCH_sf"/>
</dbReference>
<feature type="compositionally biased region" description="Basic and acidic residues" evidence="8">
    <location>
        <begin position="206"/>
        <end position="216"/>
    </location>
</feature>
<feature type="compositionally biased region" description="Polar residues" evidence="8">
    <location>
        <begin position="234"/>
        <end position="244"/>
    </location>
</feature>
<feature type="compositionally biased region" description="Basic residues" evidence="8">
    <location>
        <begin position="1"/>
        <end position="11"/>
    </location>
</feature>
<feature type="active site" description="Nucleophile" evidence="6">
    <location>
        <position position="117"/>
    </location>
</feature>
<feature type="site" description="Important for enzyme activity" evidence="6">
    <location>
        <position position="336"/>
    </location>
</feature>
<evidence type="ECO:0000256" key="4">
    <source>
        <dbReference type="ARBA" id="ARBA00022801"/>
    </source>
</evidence>
<evidence type="ECO:0000259" key="9">
    <source>
        <dbReference type="PROSITE" id="PS52048"/>
    </source>
</evidence>
<dbReference type="PANTHER" id="PTHR10589:SF29">
    <property type="entry name" value="UBIQUITIN CARBOXYL-TERMINAL HYDROLASE"/>
    <property type="match status" value="1"/>
</dbReference>
<dbReference type="PANTHER" id="PTHR10589">
    <property type="entry name" value="UBIQUITIN CARBOXYL-TERMINAL HYDROLASE"/>
    <property type="match status" value="1"/>
</dbReference>
<dbReference type="InterPro" id="IPR001578">
    <property type="entry name" value="Peptidase_C12_UCH"/>
</dbReference>
<keyword evidence="3 6" id="KW-0833">Ubl conjugation pathway</keyword>
<evidence type="ECO:0000313" key="11">
    <source>
        <dbReference type="Proteomes" id="UP001056384"/>
    </source>
</evidence>
<dbReference type="InterPro" id="IPR038765">
    <property type="entry name" value="Papain-like_cys_pep_sf"/>
</dbReference>
<evidence type="ECO:0000256" key="6">
    <source>
        <dbReference type="PROSITE-ProRule" id="PRU01393"/>
    </source>
</evidence>
<dbReference type="GO" id="GO:0005737">
    <property type="term" value="C:cytoplasm"/>
    <property type="evidence" value="ECO:0007669"/>
    <property type="project" value="TreeGrafter"/>
</dbReference>
<dbReference type="PRINTS" id="PR00707">
    <property type="entry name" value="UBCTHYDRLASE"/>
</dbReference>
<keyword evidence="2 6" id="KW-0645">Protease</keyword>